<keyword evidence="2" id="KW-1185">Reference proteome</keyword>
<comment type="caution">
    <text evidence="1">The sequence shown here is derived from an EMBL/GenBank/DDBJ whole genome shotgun (WGS) entry which is preliminary data.</text>
</comment>
<proteinExistence type="predicted"/>
<dbReference type="Proteomes" id="UP000715095">
    <property type="component" value="Unassembled WGS sequence"/>
</dbReference>
<organism evidence="1 2">
    <name type="scientific">Sutterella massiliensis</name>
    <dbReference type="NCBI Taxonomy" id="1816689"/>
    <lineage>
        <taxon>Bacteria</taxon>
        <taxon>Pseudomonadati</taxon>
        <taxon>Pseudomonadota</taxon>
        <taxon>Betaproteobacteria</taxon>
        <taxon>Burkholderiales</taxon>
        <taxon>Sutterellaceae</taxon>
        <taxon>Sutterella</taxon>
    </lineage>
</organism>
<dbReference type="EMBL" id="JACJJC010000003">
    <property type="protein sequence ID" value="MBM6703484.1"/>
    <property type="molecule type" value="Genomic_DNA"/>
</dbReference>
<protein>
    <submittedName>
        <fullName evidence="1">Uncharacterized protein</fullName>
    </submittedName>
</protein>
<sequence>MTAITAQTLNYAEAFRYHVERLPSETYRFHLPQLEEAAYEAPSFAVGRAVLEERIIAALEARIRAHKPLPAPSRPHAGEGCIELSPTSRAKLLLIVTANRTNVYPAELARRLDIKPQEVQRILRLSHATKLDTIGEALRAMGHKLLIALEPLDERPERSAD</sequence>
<reference evidence="1 2" key="1">
    <citation type="journal article" date="2021" name="Sci. Rep.">
        <title>The distribution of antibiotic resistance genes in chicken gut microbiota commensals.</title>
        <authorList>
            <person name="Juricova H."/>
            <person name="Matiasovicova J."/>
            <person name="Kubasova T."/>
            <person name="Cejkova D."/>
            <person name="Rychlik I."/>
        </authorList>
    </citation>
    <scope>NUCLEOTIDE SEQUENCE [LARGE SCALE GENOMIC DNA]</scope>
    <source>
        <strain evidence="1 2">An829</strain>
    </source>
</reference>
<dbReference type="RefSeq" id="WP_205101947.1">
    <property type="nucleotide sequence ID" value="NZ_JACJJC010000003.1"/>
</dbReference>
<accession>A0ABS2DQ65</accession>
<evidence type="ECO:0000313" key="1">
    <source>
        <dbReference type="EMBL" id="MBM6703484.1"/>
    </source>
</evidence>
<gene>
    <name evidence="1" type="ORF">H6A60_03105</name>
</gene>
<evidence type="ECO:0000313" key="2">
    <source>
        <dbReference type="Proteomes" id="UP000715095"/>
    </source>
</evidence>
<name>A0ABS2DQ65_9BURK</name>